<proteinExistence type="predicted"/>
<evidence type="ECO:0000313" key="2">
    <source>
        <dbReference type="Proteomes" id="UP001454036"/>
    </source>
</evidence>
<keyword evidence="2" id="KW-1185">Reference proteome</keyword>
<dbReference type="EMBL" id="BAABME010001321">
    <property type="protein sequence ID" value="GAA0148919.1"/>
    <property type="molecule type" value="Genomic_DNA"/>
</dbReference>
<organism evidence="1 2">
    <name type="scientific">Lithospermum erythrorhizon</name>
    <name type="common">Purple gromwell</name>
    <name type="synonym">Lithospermum officinale var. erythrorhizon</name>
    <dbReference type="NCBI Taxonomy" id="34254"/>
    <lineage>
        <taxon>Eukaryota</taxon>
        <taxon>Viridiplantae</taxon>
        <taxon>Streptophyta</taxon>
        <taxon>Embryophyta</taxon>
        <taxon>Tracheophyta</taxon>
        <taxon>Spermatophyta</taxon>
        <taxon>Magnoliopsida</taxon>
        <taxon>eudicotyledons</taxon>
        <taxon>Gunneridae</taxon>
        <taxon>Pentapetalae</taxon>
        <taxon>asterids</taxon>
        <taxon>lamiids</taxon>
        <taxon>Boraginales</taxon>
        <taxon>Boraginaceae</taxon>
        <taxon>Boraginoideae</taxon>
        <taxon>Lithospermeae</taxon>
        <taxon>Lithospermum</taxon>
    </lineage>
</organism>
<evidence type="ECO:0000313" key="1">
    <source>
        <dbReference type="EMBL" id="GAA0148919.1"/>
    </source>
</evidence>
<accession>A0AAV3PB97</accession>
<dbReference type="Proteomes" id="UP001454036">
    <property type="component" value="Unassembled WGS sequence"/>
</dbReference>
<dbReference type="AlphaFoldDB" id="A0AAV3PB97"/>
<reference evidence="1 2" key="1">
    <citation type="submission" date="2024-01" db="EMBL/GenBank/DDBJ databases">
        <title>The complete chloroplast genome sequence of Lithospermum erythrorhizon: insights into the phylogenetic relationship among Boraginaceae species and the maternal lineages of purple gromwells.</title>
        <authorList>
            <person name="Okada T."/>
            <person name="Watanabe K."/>
        </authorList>
    </citation>
    <scope>NUCLEOTIDE SEQUENCE [LARGE SCALE GENOMIC DNA]</scope>
</reference>
<protein>
    <submittedName>
        <fullName evidence="1">Uncharacterized protein</fullName>
    </submittedName>
</protein>
<gene>
    <name evidence="1" type="ORF">LIER_08230</name>
</gene>
<comment type="caution">
    <text evidence="1">The sequence shown here is derived from an EMBL/GenBank/DDBJ whole genome shotgun (WGS) entry which is preliminary data.</text>
</comment>
<name>A0AAV3PB97_LITER</name>
<sequence length="69" mass="7554">MDAEIIQELLGCRLSEEEATPVEVVEADLIDGLAECETSVYMKVHSHKNGFFPGRKGQGEGDGGWPMVF</sequence>